<dbReference type="EMBL" id="CP147247">
    <property type="protein sequence ID" value="WYJ89165.1"/>
    <property type="molecule type" value="Genomic_DNA"/>
</dbReference>
<protein>
    <recommendedName>
        <fullName evidence="5 10">Carbonic anhydrase</fullName>
        <ecNumber evidence="4 10">4.2.1.1</ecNumber>
    </recommendedName>
</protein>
<feature type="chain" id="PRO_5039745859" description="Carbonic anhydrase" evidence="10">
    <location>
        <begin position="23"/>
        <end position="256"/>
    </location>
</feature>
<feature type="compositionally biased region" description="Low complexity" evidence="11">
    <location>
        <begin position="25"/>
        <end position="43"/>
    </location>
</feature>
<reference evidence="13" key="1">
    <citation type="submission" date="2017-05" db="EMBL/GenBank/DDBJ databases">
        <title>The Genome Sequence of Enterococcus sp. 9E7_DIV0242.</title>
        <authorList>
            <consortium name="The Broad Institute Genomics Platform"/>
            <consortium name="The Broad Institute Genomic Center for Infectious Diseases"/>
            <person name="Earl A."/>
            <person name="Manson A."/>
            <person name="Schwartman J."/>
            <person name="Gilmore M."/>
            <person name="Abouelleil A."/>
            <person name="Cao P."/>
            <person name="Chapman S."/>
            <person name="Cusick C."/>
            <person name="Shea T."/>
            <person name="Young S."/>
            <person name="Neafsey D."/>
            <person name="Nusbaum C."/>
            <person name="Birren B."/>
        </authorList>
    </citation>
    <scope>NUCLEOTIDE SEQUENCE [LARGE SCALE GENOMIC DNA]</scope>
    <source>
        <strain evidence="13">9E7_DIV0242</strain>
    </source>
</reference>
<dbReference type="PROSITE" id="PS00162">
    <property type="entry name" value="ALPHA_CA_1"/>
    <property type="match status" value="1"/>
</dbReference>
<dbReference type="CDD" id="cd03124">
    <property type="entry name" value="alpha_CA_prokaryotic_like"/>
    <property type="match status" value="1"/>
</dbReference>
<dbReference type="InterPro" id="IPR041891">
    <property type="entry name" value="Alpha_CA_prokaryot-like"/>
</dbReference>
<evidence type="ECO:0000256" key="1">
    <source>
        <dbReference type="ARBA" id="ARBA00001947"/>
    </source>
</evidence>
<dbReference type="InterPro" id="IPR036398">
    <property type="entry name" value="CA_dom_sf"/>
</dbReference>
<dbReference type="PROSITE" id="PS51144">
    <property type="entry name" value="ALPHA_CA_2"/>
    <property type="match status" value="1"/>
</dbReference>
<comment type="catalytic activity">
    <reaction evidence="9 10">
        <text>hydrogencarbonate + H(+) = CO2 + H2O</text>
        <dbReference type="Rhea" id="RHEA:10748"/>
        <dbReference type="ChEBI" id="CHEBI:15377"/>
        <dbReference type="ChEBI" id="CHEBI:15378"/>
        <dbReference type="ChEBI" id="CHEBI:16526"/>
        <dbReference type="ChEBI" id="CHEBI:17544"/>
        <dbReference type="EC" id="4.2.1.1"/>
    </reaction>
</comment>
<proteinExistence type="inferred from homology"/>
<evidence type="ECO:0000256" key="2">
    <source>
        <dbReference type="ARBA" id="ARBA00002904"/>
    </source>
</evidence>
<dbReference type="Pfam" id="PF00194">
    <property type="entry name" value="Carb_anhydrase"/>
    <property type="match status" value="1"/>
</dbReference>
<dbReference type="EC" id="4.2.1.1" evidence="4 10"/>
<evidence type="ECO:0000256" key="8">
    <source>
        <dbReference type="ARBA" id="ARBA00023239"/>
    </source>
</evidence>
<evidence type="ECO:0000256" key="7">
    <source>
        <dbReference type="ARBA" id="ARBA00022833"/>
    </source>
</evidence>
<reference evidence="14" key="2">
    <citation type="submission" date="2017-05" db="EMBL/GenBank/DDBJ databases">
        <authorList>
            <consortium name="The Broad Institute Genomics Platform"/>
            <consortium name="The Broad Institute Genomic Center for Infectious Diseases"/>
            <person name="Earl A."/>
            <person name="Manson A."/>
            <person name="Schwartman J."/>
            <person name="Gilmore M."/>
            <person name="Abouelleil A."/>
            <person name="Cao P."/>
            <person name="Chapman S."/>
            <person name="Cusick C."/>
            <person name="Shea T."/>
            <person name="Young S."/>
            <person name="Neafsey D."/>
            <person name="Nusbaum C."/>
            <person name="Birren B."/>
        </authorList>
    </citation>
    <scope>NUCLEOTIDE SEQUENCE</scope>
    <source>
        <strain evidence="14">9E7_DIV0242</strain>
    </source>
</reference>
<evidence type="ECO:0000313" key="14">
    <source>
        <dbReference type="EMBL" id="WYJ89165.1"/>
    </source>
</evidence>
<organism evidence="13">
    <name type="scientific">Candidatus Enterococcus clewellii</name>
    <dbReference type="NCBI Taxonomy" id="1834193"/>
    <lineage>
        <taxon>Bacteria</taxon>
        <taxon>Bacillati</taxon>
        <taxon>Bacillota</taxon>
        <taxon>Bacilli</taxon>
        <taxon>Lactobacillales</taxon>
        <taxon>Enterococcaceae</taxon>
        <taxon>Enterococcus</taxon>
    </lineage>
</organism>
<dbReference type="PANTHER" id="PTHR18952">
    <property type="entry name" value="CARBONIC ANHYDRASE"/>
    <property type="match status" value="1"/>
</dbReference>
<dbReference type="GO" id="GO:0004089">
    <property type="term" value="F:carbonate dehydratase activity"/>
    <property type="evidence" value="ECO:0007669"/>
    <property type="project" value="UniProtKB-UniRule"/>
</dbReference>
<dbReference type="PROSITE" id="PS51257">
    <property type="entry name" value="PROKAR_LIPOPROTEIN"/>
    <property type="match status" value="1"/>
</dbReference>
<evidence type="ECO:0000256" key="3">
    <source>
        <dbReference type="ARBA" id="ARBA00010718"/>
    </source>
</evidence>
<dbReference type="SMART" id="SM01057">
    <property type="entry name" value="Carb_anhydrase"/>
    <property type="match status" value="1"/>
</dbReference>
<dbReference type="InterPro" id="IPR023561">
    <property type="entry name" value="Carbonic_anhydrase_a-class"/>
</dbReference>
<dbReference type="EMBL" id="NGMM01000001">
    <property type="protein sequence ID" value="OTP19092.1"/>
    <property type="molecule type" value="Genomic_DNA"/>
</dbReference>
<evidence type="ECO:0000313" key="13">
    <source>
        <dbReference type="EMBL" id="OTP19092.1"/>
    </source>
</evidence>
<evidence type="ECO:0000256" key="6">
    <source>
        <dbReference type="ARBA" id="ARBA00022723"/>
    </source>
</evidence>
<evidence type="ECO:0000256" key="10">
    <source>
        <dbReference type="RuleBase" id="RU367011"/>
    </source>
</evidence>
<evidence type="ECO:0000256" key="5">
    <source>
        <dbReference type="ARBA" id="ARBA00014628"/>
    </source>
</evidence>
<feature type="domain" description="Alpha-carbonic anhydrase" evidence="12">
    <location>
        <begin position="47"/>
        <end position="255"/>
    </location>
</feature>
<dbReference type="AlphaFoldDB" id="A0A242KD62"/>
<keyword evidence="7 10" id="KW-0862">Zinc</keyword>
<keyword evidence="15" id="KW-1185">Reference proteome</keyword>
<feature type="region of interest" description="Disordered" evidence="11">
    <location>
        <begin position="22"/>
        <end position="49"/>
    </location>
</feature>
<keyword evidence="8 10" id="KW-0456">Lyase</keyword>
<evidence type="ECO:0000259" key="12">
    <source>
        <dbReference type="PROSITE" id="PS51144"/>
    </source>
</evidence>
<name>A0A242KD62_9ENTE</name>
<keyword evidence="10" id="KW-0732">Signal</keyword>
<dbReference type="Proteomes" id="UP000195141">
    <property type="component" value="Chromosome"/>
</dbReference>
<sequence length="256" mass="28702">MKRLSKFAVLFSVGLVVSGCTANNQSQTEKSSETSETSTTESKASGEHIDYDNQEEWEFTAGQMQSPIDIPTAKAEAMTEDTGTLALDYDADVSSVENNGHSIQVSDGGKAQINGRNFTLTQFHFHAQSEHTVDGEHYPMEAHFVHTAQDGRIAVVGVFFEEGKENKGFQEVLDDVHNEKDDPITDLDDMLPSNKSYYHYLGSLTTPPLNENVEWYVLENPVQVSTEQIESFKELYSHNNREVQPLNDRVILKYSE</sequence>
<dbReference type="PANTHER" id="PTHR18952:SF265">
    <property type="entry name" value="CARBONIC ANHYDRASE"/>
    <property type="match status" value="1"/>
</dbReference>
<feature type="signal peptide" evidence="10">
    <location>
        <begin position="1"/>
        <end position="22"/>
    </location>
</feature>
<gene>
    <name evidence="14" type="ORF">A5888_000884</name>
    <name evidence="13" type="ORF">A5888_000906</name>
</gene>
<evidence type="ECO:0000256" key="11">
    <source>
        <dbReference type="SAM" id="MobiDB-lite"/>
    </source>
</evidence>
<evidence type="ECO:0000313" key="15">
    <source>
        <dbReference type="Proteomes" id="UP000195141"/>
    </source>
</evidence>
<dbReference type="InterPro" id="IPR018338">
    <property type="entry name" value="Carbonic_anhydrase_a-class_CS"/>
</dbReference>
<dbReference type="SUPFAM" id="SSF51069">
    <property type="entry name" value="Carbonic anhydrase"/>
    <property type="match status" value="1"/>
</dbReference>
<reference evidence="14" key="3">
    <citation type="submission" date="2024-03" db="EMBL/GenBank/DDBJ databases">
        <title>The Genome Sequence of Enterococcus sp. DIV0242b.</title>
        <authorList>
            <consortium name="The Broad Institute Genomics Platform"/>
            <consortium name="The Broad Institute Microbial Omics Core"/>
            <consortium name="The Broad Institute Genomic Center for Infectious Diseases"/>
            <person name="Earl A."/>
            <person name="Manson A."/>
            <person name="Gilmore M."/>
            <person name="Schwartman J."/>
            <person name="Shea T."/>
            <person name="Abouelleil A."/>
            <person name="Cao P."/>
            <person name="Chapman S."/>
            <person name="Cusick C."/>
            <person name="Young S."/>
            <person name="Neafsey D."/>
            <person name="Nusbaum C."/>
            <person name="Birren B."/>
        </authorList>
    </citation>
    <scope>NUCLEOTIDE SEQUENCE</scope>
    <source>
        <strain evidence="14">9E7_DIV0242</strain>
    </source>
</reference>
<comment type="function">
    <text evidence="2 10">Reversible hydration of carbon dioxide.</text>
</comment>
<keyword evidence="6 10" id="KW-0479">Metal-binding</keyword>
<dbReference type="InterPro" id="IPR001148">
    <property type="entry name" value="CA_dom"/>
</dbReference>
<dbReference type="Gene3D" id="3.10.200.10">
    <property type="entry name" value="Alpha carbonic anhydrase"/>
    <property type="match status" value="1"/>
</dbReference>
<evidence type="ECO:0000256" key="9">
    <source>
        <dbReference type="ARBA" id="ARBA00048348"/>
    </source>
</evidence>
<comment type="similarity">
    <text evidence="3 10">Belongs to the alpha-carbonic anhydrase family.</text>
</comment>
<comment type="cofactor">
    <cofactor evidence="1 10">
        <name>Zn(2+)</name>
        <dbReference type="ChEBI" id="CHEBI:29105"/>
    </cofactor>
</comment>
<dbReference type="OrthoDB" id="5327615at2"/>
<dbReference type="RefSeq" id="WP_086348003.1">
    <property type="nucleotide sequence ID" value="NZ_CP147247.1"/>
</dbReference>
<dbReference type="GO" id="GO:0008270">
    <property type="term" value="F:zinc ion binding"/>
    <property type="evidence" value="ECO:0007669"/>
    <property type="project" value="UniProtKB-UniRule"/>
</dbReference>
<evidence type="ECO:0000256" key="4">
    <source>
        <dbReference type="ARBA" id="ARBA00012925"/>
    </source>
</evidence>
<accession>A0A242KD62</accession>